<keyword evidence="3" id="KW-0255">Endonuclease</keyword>
<keyword evidence="1" id="KW-0812">Transmembrane</keyword>
<dbReference type="InterPro" id="IPR005135">
    <property type="entry name" value="Endo/exonuclease/phosphatase"/>
</dbReference>
<feature type="transmembrane region" description="Helical" evidence="1">
    <location>
        <begin position="12"/>
        <end position="31"/>
    </location>
</feature>
<dbReference type="RefSeq" id="WP_275632449.1">
    <property type="nucleotide sequence ID" value="NZ_JARGYD010000003.1"/>
</dbReference>
<feature type="transmembrane region" description="Helical" evidence="1">
    <location>
        <begin position="51"/>
        <end position="67"/>
    </location>
</feature>
<accession>A0ABV7GZ59</accession>
<keyword evidence="3" id="KW-0378">Hydrolase</keyword>
<evidence type="ECO:0000313" key="3">
    <source>
        <dbReference type="EMBL" id="MFC3145494.1"/>
    </source>
</evidence>
<organism evidence="3 4">
    <name type="scientific">Psychromarinibacter halotolerans</name>
    <dbReference type="NCBI Taxonomy" id="1775175"/>
    <lineage>
        <taxon>Bacteria</taxon>
        <taxon>Pseudomonadati</taxon>
        <taxon>Pseudomonadota</taxon>
        <taxon>Alphaproteobacteria</taxon>
        <taxon>Rhodobacterales</taxon>
        <taxon>Paracoccaceae</taxon>
        <taxon>Psychromarinibacter</taxon>
    </lineage>
</organism>
<dbReference type="InterPro" id="IPR036691">
    <property type="entry name" value="Endo/exonu/phosph_ase_sf"/>
</dbReference>
<dbReference type="Proteomes" id="UP001595632">
    <property type="component" value="Unassembled WGS sequence"/>
</dbReference>
<protein>
    <submittedName>
        <fullName evidence="3">Endonuclease/exonuclease/phosphatase family protein</fullName>
    </submittedName>
</protein>
<dbReference type="EMBL" id="JBHRTB010000010">
    <property type="protein sequence ID" value="MFC3145494.1"/>
    <property type="molecule type" value="Genomic_DNA"/>
</dbReference>
<keyword evidence="3" id="KW-0540">Nuclease</keyword>
<evidence type="ECO:0000259" key="2">
    <source>
        <dbReference type="Pfam" id="PF03372"/>
    </source>
</evidence>
<keyword evidence="1" id="KW-0472">Membrane</keyword>
<dbReference type="GO" id="GO:0004519">
    <property type="term" value="F:endonuclease activity"/>
    <property type="evidence" value="ECO:0007669"/>
    <property type="project" value="UniProtKB-KW"/>
</dbReference>
<name>A0ABV7GZ59_9RHOB</name>
<sequence length="322" mass="34963">MTKARIWKERLIGVWLAGTAAVLALGLFSHVFPSADPLLGTLARMTDSARVHLLGLSVLLALGLALLRVRWIAAGVALAAALGLVLIVVDYRARIAPVGERADLTVLWHNVFKFNALDVPAFADGLRASGADLVVLAEAEPAMDLPPLVADIYPHRLGCDGVDPEDCNLMILSKVPLDNADLAPLSMGPERLARIRVETPEGPIDVIAAHMIKPWIIAMSLRDETSIWRAILRRDQVPYILVGDLNAAPWSARLRRMQDRHDLRHWRRPEPTWPVKLGAAGLPIDHVLASEGVAITDYATWSGYGSNHMGITASVQLEGGAD</sequence>
<feature type="domain" description="Endonuclease/exonuclease/phosphatase" evidence="2">
    <location>
        <begin position="110"/>
        <end position="308"/>
    </location>
</feature>
<feature type="transmembrane region" description="Helical" evidence="1">
    <location>
        <begin position="72"/>
        <end position="91"/>
    </location>
</feature>
<comment type="caution">
    <text evidence="3">The sequence shown here is derived from an EMBL/GenBank/DDBJ whole genome shotgun (WGS) entry which is preliminary data.</text>
</comment>
<keyword evidence="4" id="KW-1185">Reference proteome</keyword>
<gene>
    <name evidence="3" type="ORF">ACFOGP_22425</name>
</gene>
<evidence type="ECO:0000256" key="1">
    <source>
        <dbReference type="SAM" id="Phobius"/>
    </source>
</evidence>
<proteinExistence type="predicted"/>
<dbReference type="SUPFAM" id="SSF56219">
    <property type="entry name" value="DNase I-like"/>
    <property type="match status" value="1"/>
</dbReference>
<dbReference type="Gene3D" id="3.60.10.10">
    <property type="entry name" value="Endonuclease/exonuclease/phosphatase"/>
    <property type="match status" value="1"/>
</dbReference>
<dbReference type="Pfam" id="PF03372">
    <property type="entry name" value="Exo_endo_phos"/>
    <property type="match status" value="1"/>
</dbReference>
<evidence type="ECO:0000313" key="4">
    <source>
        <dbReference type="Proteomes" id="UP001595632"/>
    </source>
</evidence>
<keyword evidence="1" id="KW-1133">Transmembrane helix</keyword>
<reference evidence="4" key="1">
    <citation type="journal article" date="2019" name="Int. J. Syst. Evol. Microbiol.">
        <title>The Global Catalogue of Microorganisms (GCM) 10K type strain sequencing project: providing services to taxonomists for standard genome sequencing and annotation.</title>
        <authorList>
            <consortium name="The Broad Institute Genomics Platform"/>
            <consortium name="The Broad Institute Genome Sequencing Center for Infectious Disease"/>
            <person name="Wu L."/>
            <person name="Ma J."/>
        </authorList>
    </citation>
    <scope>NUCLEOTIDE SEQUENCE [LARGE SCALE GENOMIC DNA]</scope>
    <source>
        <strain evidence="4">KCTC 52366</strain>
    </source>
</reference>